<protein>
    <submittedName>
        <fullName evidence="2">Uncharacterized protein</fullName>
    </submittedName>
</protein>
<sequence>MKPALRWPMRKPASLKSVSTMPNQRVTFAAAVLVSTKAFNDTQVSAMTDSEVRAAYAAIQATSKPRSEIGAHLFNDSANKSTKTANQRLGGK</sequence>
<evidence type="ECO:0000256" key="1">
    <source>
        <dbReference type="SAM" id="MobiDB-lite"/>
    </source>
</evidence>
<name>A0A485BRK8_KLUCR</name>
<organism evidence="2 3">
    <name type="scientific">Kluyvera cryocrescens</name>
    <name type="common">Kluyvera citrophila</name>
    <dbReference type="NCBI Taxonomy" id="580"/>
    <lineage>
        <taxon>Bacteria</taxon>
        <taxon>Pseudomonadati</taxon>
        <taxon>Pseudomonadota</taxon>
        <taxon>Gammaproteobacteria</taxon>
        <taxon>Enterobacterales</taxon>
        <taxon>Enterobacteriaceae</taxon>
        <taxon>Kluyvera</taxon>
    </lineage>
</organism>
<gene>
    <name evidence="2" type="ORF">NCTC12993_05151</name>
</gene>
<dbReference type="EMBL" id="CAADJD010000022">
    <property type="protein sequence ID" value="VFS74552.1"/>
    <property type="molecule type" value="Genomic_DNA"/>
</dbReference>
<dbReference type="AlphaFoldDB" id="A0A485BRK8"/>
<accession>A0A485BRK8</accession>
<dbReference type="Proteomes" id="UP000401081">
    <property type="component" value="Unassembled WGS sequence"/>
</dbReference>
<evidence type="ECO:0000313" key="2">
    <source>
        <dbReference type="EMBL" id="VFS74552.1"/>
    </source>
</evidence>
<feature type="region of interest" description="Disordered" evidence="1">
    <location>
        <begin position="70"/>
        <end position="92"/>
    </location>
</feature>
<feature type="compositionally biased region" description="Polar residues" evidence="1">
    <location>
        <begin position="76"/>
        <end position="92"/>
    </location>
</feature>
<evidence type="ECO:0000313" key="3">
    <source>
        <dbReference type="Proteomes" id="UP000401081"/>
    </source>
</evidence>
<proteinExistence type="predicted"/>
<keyword evidence="3" id="KW-1185">Reference proteome</keyword>
<reference evidence="2 3" key="1">
    <citation type="submission" date="2019-03" db="EMBL/GenBank/DDBJ databases">
        <authorList>
            <consortium name="Pathogen Informatics"/>
        </authorList>
    </citation>
    <scope>NUCLEOTIDE SEQUENCE [LARGE SCALE GENOMIC DNA]</scope>
    <source>
        <strain evidence="2 3">NCTC12993</strain>
    </source>
</reference>